<gene>
    <name evidence="3" type="ORF">GCM10010446_31530</name>
</gene>
<dbReference type="Pfam" id="PF19650">
    <property type="entry name" value="DUF6153"/>
    <property type="match status" value="1"/>
</dbReference>
<dbReference type="InterPro" id="IPR046151">
    <property type="entry name" value="DUF6153"/>
</dbReference>
<evidence type="ECO:0000313" key="4">
    <source>
        <dbReference type="Proteomes" id="UP001500403"/>
    </source>
</evidence>
<evidence type="ECO:0000256" key="2">
    <source>
        <dbReference type="SAM" id="Phobius"/>
    </source>
</evidence>
<evidence type="ECO:0000256" key="1">
    <source>
        <dbReference type="SAM" id="MobiDB-lite"/>
    </source>
</evidence>
<evidence type="ECO:0000313" key="3">
    <source>
        <dbReference type="EMBL" id="GAA2943950.1"/>
    </source>
</evidence>
<accession>A0ABN3X934</accession>
<dbReference type="Proteomes" id="UP001500403">
    <property type="component" value="Unassembled WGS sequence"/>
</dbReference>
<keyword evidence="2" id="KW-1133">Transmembrane helix</keyword>
<protein>
    <submittedName>
        <fullName evidence="3">DUF6153 family protein</fullName>
    </submittedName>
</protein>
<keyword evidence="2" id="KW-0812">Transmembrane</keyword>
<feature type="compositionally biased region" description="Low complexity" evidence="1">
    <location>
        <begin position="102"/>
        <end position="112"/>
    </location>
</feature>
<comment type="caution">
    <text evidence="3">The sequence shown here is derived from an EMBL/GenBank/DDBJ whole genome shotgun (WGS) entry which is preliminary data.</text>
</comment>
<dbReference type="EMBL" id="BAAAUD010000034">
    <property type="protein sequence ID" value="GAA2943950.1"/>
    <property type="molecule type" value="Genomic_DNA"/>
</dbReference>
<organism evidence="3 4">
    <name type="scientific">Streptomyces enissocaesilis</name>
    <dbReference type="NCBI Taxonomy" id="332589"/>
    <lineage>
        <taxon>Bacteria</taxon>
        <taxon>Bacillati</taxon>
        <taxon>Actinomycetota</taxon>
        <taxon>Actinomycetes</taxon>
        <taxon>Kitasatosporales</taxon>
        <taxon>Streptomycetaceae</taxon>
        <taxon>Streptomyces</taxon>
        <taxon>Streptomyces rochei group</taxon>
    </lineage>
</organism>
<feature type="transmembrane region" description="Helical" evidence="2">
    <location>
        <begin position="12"/>
        <end position="31"/>
    </location>
</feature>
<keyword evidence="4" id="KW-1185">Reference proteome</keyword>
<reference evidence="3 4" key="1">
    <citation type="journal article" date="2019" name="Int. J. Syst. Evol. Microbiol.">
        <title>The Global Catalogue of Microorganisms (GCM) 10K type strain sequencing project: providing services to taxonomists for standard genome sequencing and annotation.</title>
        <authorList>
            <consortium name="The Broad Institute Genomics Platform"/>
            <consortium name="The Broad Institute Genome Sequencing Center for Infectious Disease"/>
            <person name="Wu L."/>
            <person name="Ma J."/>
        </authorList>
    </citation>
    <scope>NUCLEOTIDE SEQUENCE [LARGE SCALE GENOMIC DNA]</scope>
    <source>
        <strain evidence="3 4">JCM 9088</strain>
    </source>
</reference>
<name>A0ABN3X934_9ACTN</name>
<feature type="region of interest" description="Disordered" evidence="1">
    <location>
        <begin position="88"/>
        <end position="132"/>
    </location>
</feature>
<sequence>MWREARPGGPRVYVLLVLAVLAGVVAMHGLGPAVPPASSSAVPEVRHAVVAAAWSHSGAAGCEDCVHAGHDDGGAGGHVEHADDLCAASGTGGAPVLPTPAPAGAAAGCPTADVPAPASAATPGGRAPPSLSELQLLRI</sequence>
<keyword evidence="2" id="KW-0472">Membrane</keyword>
<proteinExistence type="predicted"/>